<gene>
    <name evidence="1" type="ORF">KP005_10520</name>
</gene>
<keyword evidence="2" id="KW-1185">Reference proteome</keyword>
<dbReference type="Proteomes" id="UP000683493">
    <property type="component" value="Chromosome"/>
</dbReference>
<name>A0ABX8JGQ4_9BACT</name>
<dbReference type="EMBL" id="CP076724">
    <property type="protein sequence ID" value="QWV95829.1"/>
    <property type="molecule type" value="Genomic_DNA"/>
</dbReference>
<reference evidence="1 2" key="1">
    <citation type="submission" date="2021-06" db="EMBL/GenBank/DDBJ databases">
        <title>Gemonas diversity in paddy soil.</title>
        <authorList>
            <person name="Liu G."/>
        </authorList>
    </citation>
    <scope>NUCLEOTIDE SEQUENCE [LARGE SCALE GENOMIC DNA]</scope>
    <source>
        <strain evidence="1 2">RG29</strain>
    </source>
</reference>
<protein>
    <submittedName>
        <fullName evidence="1">Uncharacterized protein</fullName>
    </submittedName>
</protein>
<accession>A0ABX8JGQ4</accession>
<organism evidence="1 2">
    <name type="scientific">Geomonas diazotrophica</name>
    <dbReference type="NCBI Taxonomy" id="2843197"/>
    <lineage>
        <taxon>Bacteria</taxon>
        <taxon>Pseudomonadati</taxon>
        <taxon>Thermodesulfobacteriota</taxon>
        <taxon>Desulfuromonadia</taxon>
        <taxon>Geobacterales</taxon>
        <taxon>Geobacteraceae</taxon>
        <taxon>Geomonas</taxon>
    </lineage>
</organism>
<sequence length="147" mass="16090">MTTGQCQRILRDYRNLSATRFHEFNQRTRASLADQTRFPDSFWGNNLPLVVAYFSASDKHDAVYHESMLGSKLVIAEREGLQAQLVVYLDQIAALLDMMAVCNPGILIASGFDLTKERRGHARAKATAAARIAGDAESADGDSGTPS</sequence>
<evidence type="ECO:0000313" key="2">
    <source>
        <dbReference type="Proteomes" id="UP000683493"/>
    </source>
</evidence>
<evidence type="ECO:0000313" key="1">
    <source>
        <dbReference type="EMBL" id="QWV95829.1"/>
    </source>
</evidence>
<proteinExistence type="predicted"/>